<evidence type="ECO:0000313" key="4">
    <source>
        <dbReference type="Proteomes" id="UP000694569"/>
    </source>
</evidence>
<feature type="domain" description="Serine aminopeptidase S33" evidence="2">
    <location>
        <begin position="93"/>
        <end position="328"/>
    </location>
</feature>
<dbReference type="Pfam" id="PF12146">
    <property type="entry name" value="Hydrolase_4"/>
    <property type="match status" value="1"/>
</dbReference>
<gene>
    <name evidence="3" type="primary">MGLL</name>
</gene>
<feature type="region of interest" description="Disordered" evidence="1">
    <location>
        <begin position="40"/>
        <end position="63"/>
    </location>
</feature>
<evidence type="ECO:0000259" key="2">
    <source>
        <dbReference type="Pfam" id="PF12146"/>
    </source>
</evidence>
<reference evidence="3" key="2">
    <citation type="submission" date="2025-09" db="UniProtKB">
        <authorList>
            <consortium name="Ensembl"/>
        </authorList>
    </citation>
    <scope>IDENTIFICATION</scope>
</reference>
<dbReference type="PRINTS" id="PR00111">
    <property type="entry name" value="ABHYDROLASE"/>
</dbReference>
<dbReference type="Gene3D" id="3.40.50.1820">
    <property type="entry name" value="alpha/beta hydrolase"/>
    <property type="match status" value="1"/>
</dbReference>
<dbReference type="Proteomes" id="UP000694569">
    <property type="component" value="Unplaced"/>
</dbReference>
<dbReference type="AlphaFoldDB" id="A0A8C5PM79"/>
<dbReference type="GeneTree" id="ENSGT00390000011364"/>
<dbReference type="InterPro" id="IPR022742">
    <property type="entry name" value="Hydrolase_4"/>
</dbReference>
<dbReference type="InterPro" id="IPR051044">
    <property type="entry name" value="MAG_DAG_Lipase"/>
</dbReference>
<dbReference type="InterPro" id="IPR000073">
    <property type="entry name" value="AB_hydrolase_1"/>
</dbReference>
<protein>
    <submittedName>
        <fullName evidence="3">Monoglyceride lipase</fullName>
    </submittedName>
</protein>
<dbReference type="SUPFAM" id="SSF53474">
    <property type="entry name" value="alpha/beta-Hydrolases"/>
    <property type="match status" value="1"/>
</dbReference>
<reference evidence="3" key="1">
    <citation type="submission" date="2025-08" db="UniProtKB">
        <authorList>
            <consortium name="Ensembl"/>
        </authorList>
    </citation>
    <scope>IDENTIFICATION</scope>
</reference>
<name>A0A8C5PM79_9ANUR</name>
<dbReference type="OrthoDB" id="2498029at2759"/>
<proteinExistence type="predicted"/>
<organism evidence="3 4">
    <name type="scientific">Leptobrachium leishanense</name>
    <name type="common">Leishan spiny toad</name>
    <dbReference type="NCBI Taxonomy" id="445787"/>
    <lineage>
        <taxon>Eukaryota</taxon>
        <taxon>Metazoa</taxon>
        <taxon>Chordata</taxon>
        <taxon>Craniata</taxon>
        <taxon>Vertebrata</taxon>
        <taxon>Euteleostomi</taxon>
        <taxon>Amphibia</taxon>
        <taxon>Batrachia</taxon>
        <taxon>Anura</taxon>
        <taxon>Pelobatoidea</taxon>
        <taxon>Megophryidae</taxon>
        <taxon>Leptobrachium</taxon>
    </lineage>
</organism>
<evidence type="ECO:0000313" key="3">
    <source>
        <dbReference type="Ensembl" id="ENSLLEP00000024905.1"/>
    </source>
</evidence>
<dbReference type="InterPro" id="IPR029058">
    <property type="entry name" value="AB_hydrolase_fold"/>
</dbReference>
<dbReference type="Ensembl" id="ENSLLET00000025860.1">
    <property type="protein sequence ID" value="ENSLLEP00000024905.1"/>
    <property type="gene ID" value="ENSLLEG00000015856.1"/>
</dbReference>
<accession>A0A8C5PM79</accession>
<keyword evidence="4" id="KW-1185">Reference proteome</keyword>
<sequence length="364" mass="40797">MTISGNTCETWIRPKYLPIAPFCFIKPALTVTDVSSCQNIQEPKRHKKRNTPMMPEDSAPRLTPQGVPYKDLTHCVNEDGQHLYCNYWKPSTAPRGLVFIVHGAGEHCCRYDDLAEILTRLNFLVFAHDHVGHGQSEGDRMTVSDFQIYVRDGLQHLDLMKKEHPDLPVFLCGHSMGGTISILMASERPDDFSGVILISPLVLPNPESATSFKVFAAKILNHVLPNLSLGGIDPNLVSRNKKEVESYMTDPLVYHGGMKVSFGVQLLNATSRVERVLPNFRLPLLLLHGTADKLCDIRGSHLMMETVLSEDKTLKVYETGFHALHKELPEVTSSVFQEIETWLLQRIEKKEEASAITPQSAQTT</sequence>
<dbReference type="PANTHER" id="PTHR11614">
    <property type="entry name" value="PHOSPHOLIPASE-RELATED"/>
    <property type="match status" value="1"/>
</dbReference>
<evidence type="ECO:0000256" key="1">
    <source>
        <dbReference type="SAM" id="MobiDB-lite"/>
    </source>
</evidence>
<dbReference type="FunFam" id="3.40.50.1820:FF:000117">
    <property type="entry name" value="Monoglyceride lipase, putative"/>
    <property type="match status" value="1"/>
</dbReference>